<dbReference type="OrthoDB" id="2129362at2759"/>
<accession>A0A084R190</accession>
<reference evidence="1 2" key="1">
    <citation type="journal article" date="2014" name="BMC Genomics">
        <title>Comparative genome sequencing reveals chemotype-specific gene clusters in the toxigenic black mold Stachybotrys.</title>
        <authorList>
            <person name="Semeiks J."/>
            <person name="Borek D."/>
            <person name="Otwinowski Z."/>
            <person name="Grishin N.V."/>
        </authorList>
    </citation>
    <scope>NUCLEOTIDE SEQUENCE [LARGE SCALE GENOMIC DNA]</scope>
    <source>
        <strain evidence="1 2">IBT 40285</strain>
    </source>
</reference>
<organism evidence="1 2">
    <name type="scientific">Stachybotrys chlorohalonatus (strain IBT 40285)</name>
    <dbReference type="NCBI Taxonomy" id="1283841"/>
    <lineage>
        <taxon>Eukaryota</taxon>
        <taxon>Fungi</taxon>
        <taxon>Dikarya</taxon>
        <taxon>Ascomycota</taxon>
        <taxon>Pezizomycotina</taxon>
        <taxon>Sordariomycetes</taxon>
        <taxon>Hypocreomycetidae</taxon>
        <taxon>Hypocreales</taxon>
        <taxon>Stachybotryaceae</taxon>
        <taxon>Stachybotrys</taxon>
    </lineage>
</organism>
<dbReference type="InParanoid" id="A0A084R190"/>
<evidence type="ECO:0000313" key="2">
    <source>
        <dbReference type="Proteomes" id="UP000028524"/>
    </source>
</evidence>
<dbReference type="InterPro" id="IPR016181">
    <property type="entry name" value="Acyl_CoA_acyltransferase"/>
</dbReference>
<dbReference type="STRING" id="1283841.A0A084R190"/>
<proteinExistence type="predicted"/>
<dbReference type="Proteomes" id="UP000028524">
    <property type="component" value="Unassembled WGS sequence"/>
</dbReference>
<protein>
    <submittedName>
        <fullName evidence="1">Uncharacterized protein</fullName>
    </submittedName>
</protein>
<dbReference type="Gene3D" id="3.40.630.30">
    <property type="match status" value="1"/>
</dbReference>
<gene>
    <name evidence="1" type="ORF">S40285_02019</name>
</gene>
<name>A0A084R190_STAC4</name>
<evidence type="ECO:0000313" key="1">
    <source>
        <dbReference type="EMBL" id="KFA69975.1"/>
    </source>
</evidence>
<dbReference type="HOGENOM" id="CLU_475810_0_0_1"/>
<keyword evidence="2" id="KW-1185">Reference proteome</keyword>
<dbReference type="EMBL" id="KL659312">
    <property type="protein sequence ID" value="KFA69975.1"/>
    <property type="molecule type" value="Genomic_DNA"/>
</dbReference>
<dbReference type="SUPFAM" id="SSF55729">
    <property type="entry name" value="Acyl-CoA N-acyltransferases (Nat)"/>
    <property type="match status" value="1"/>
</dbReference>
<sequence>MASQDTAQTSRLEAREKAFADVKQLTAPYVPNDASNNKAYEIHSFQPFPSSGPSSMFSSRGTALGQGPIGDSAMSHNVLMPSKSPKSVEIGHRSQRFQPDCSPTFTKPAPIVNTDEGSLPQLFPGLLKKTIRSAPTESEIMWSVSDIQENHDDSPAVMDSGSGLSHCWHLTKGYNCYSPYREDGSTERRSTGSPYTASQNPHVAQWIMRLPKTSVVRLHTGEDDKMDPEFHKCDIDVITGQLVPGTAYPDTFLDRPVGPCQSFDDIAWRQLNMTSMLRITREINIRQRIAEDYRRRIEEKHWLKDPFSEEDPWPKAKCLIRPAEPTDCEAIAALINLENRTGRCPQILEEDTVAAYEVLRTLEHCAKNCRPFIVAEHTTGNLVSRSKWSKDDEEEYQEFIKFRQSRPKAPAIVVGFAFITETQGGLLQGPSAGLHYSGQVRLVVHPEHRQKLFGTALLDRILLSVAPYHRSLVDHKWECTSEGRIYEDPVQRNTRQYAKLYIQVNSRGKVDEDLAWRGKMLEKFDFRQVAYLPKSLRSEKKYGSEWLDLSLWQLETHIDEGQLDQCRWSAVRG</sequence>
<dbReference type="AlphaFoldDB" id="A0A084R190"/>